<dbReference type="PANTHER" id="PTHR30136:SF35">
    <property type="entry name" value="HTH-TYPE TRANSCRIPTIONAL REGULATOR RV1719"/>
    <property type="match status" value="1"/>
</dbReference>
<proteinExistence type="predicted"/>
<name>A0AAW8NEE6_PSEOX</name>
<dbReference type="GO" id="GO:0003700">
    <property type="term" value="F:DNA-binding transcription factor activity"/>
    <property type="evidence" value="ECO:0007669"/>
    <property type="project" value="TreeGrafter"/>
</dbReference>
<evidence type="ECO:0000259" key="1">
    <source>
        <dbReference type="PROSITE" id="PS51078"/>
    </source>
</evidence>
<keyword evidence="2" id="KW-0238">DNA-binding</keyword>
<dbReference type="Pfam" id="PF01614">
    <property type="entry name" value="IclR_C"/>
    <property type="match status" value="1"/>
</dbReference>
<dbReference type="AlphaFoldDB" id="A0AAW8NEE6"/>
<comment type="caution">
    <text evidence="2">The sequence shown here is derived from an EMBL/GenBank/DDBJ whole genome shotgun (WGS) entry which is preliminary data.</text>
</comment>
<dbReference type="GO" id="GO:0003677">
    <property type="term" value="F:DNA binding"/>
    <property type="evidence" value="ECO:0007669"/>
    <property type="project" value="UniProtKB-KW"/>
</dbReference>
<sequence length="270" mass="28443">MEQWGVVTGREGQISVDSSAEASSMAQGLRIVRLVADREKLGRQLLGVSQLAVELDMEQSRVSRLAQELCDLGLLERVDRGPFRTGPRFFSLAAALNTGWVREARTELEALVAALGLRARLSVRDGYRVTLVRASSNDAVPGSFVKPGMVTPAWCTGAGRALLWDLDRPALDSLLQDVNYIGIGGPGAAHSTDGVWDLMVRDRGAGFITAAEEFEHDVVELAVPVRDAGGAILASLSVLGSRAGIGPDAAAAAAVLTSAAERLGSRAGAR</sequence>
<dbReference type="GO" id="GO:0045892">
    <property type="term" value="P:negative regulation of DNA-templated transcription"/>
    <property type="evidence" value="ECO:0007669"/>
    <property type="project" value="TreeGrafter"/>
</dbReference>
<reference evidence="2" key="1">
    <citation type="submission" date="2023-07" db="EMBL/GenBank/DDBJ databases">
        <title>Sorghum-associated microbial communities from plants grown in Nebraska, USA.</title>
        <authorList>
            <person name="Schachtman D."/>
        </authorList>
    </citation>
    <scope>NUCLEOTIDE SEQUENCE</scope>
    <source>
        <strain evidence="2">BE261</strain>
    </source>
</reference>
<dbReference type="EMBL" id="JAVDWN010000022">
    <property type="protein sequence ID" value="MDR7165952.1"/>
    <property type="molecule type" value="Genomic_DNA"/>
</dbReference>
<evidence type="ECO:0000313" key="2">
    <source>
        <dbReference type="EMBL" id="MDR7165952.1"/>
    </source>
</evidence>
<protein>
    <submittedName>
        <fullName evidence="2">DNA-binding IclR family transcriptional regulator</fullName>
    </submittedName>
</protein>
<dbReference type="InterPro" id="IPR014757">
    <property type="entry name" value="Tscrpt_reg_IclR_C"/>
</dbReference>
<accession>A0AAW8NEE6</accession>
<gene>
    <name evidence="2" type="ORF">J2X12_004006</name>
</gene>
<dbReference type="PROSITE" id="PS51078">
    <property type="entry name" value="ICLR_ED"/>
    <property type="match status" value="1"/>
</dbReference>
<feature type="domain" description="IclR-ED" evidence="1">
    <location>
        <begin position="88"/>
        <end position="269"/>
    </location>
</feature>
<organism evidence="2 3">
    <name type="scientific">Pseudarthrobacter oxydans</name>
    <name type="common">Arthrobacter oxydans</name>
    <dbReference type="NCBI Taxonomy" id="1671"/>
    <lineage>
        <taxon>Bacteria</taxon>
        <taxon>Bacillati</taxon>
        <taxon>Actinomycetota</taxon>
        <taxon>Actinomycetes</taxon>
        <taxon>Micrococcales</taxon>
        <taxon>Micrococcaceae</taxon>
        <taxon>Pseudarthrobacter</taxon>
    </lineage>
</organism>
<dbReference type="InterPro" id="IPR050707">
    <property type="entry name" value="HTH_MetabolicPath_Reg"/>
</dbReference>
<dbReference type="Proteomes" id="UP001262032">
    <property type="component" value="Unassembled WGS sequence"/>
</dbReference>
<dbReference type="PANTHER" id="PTHR30136">
    <property type="entry name" value="HELIX-TURN-HELIX TRANSCRIPTIONAL REGULATOR, ICLR FAMILY"/>
    <property type="match status" value="1"/>
</dbReference>
<evidence type="ECO:0000313" key="3">
    <source>
        <dbReference type="Proteomes" id="UP001262032"/>
    </source>
</evidence>